<reference evidence="1 2" key="1">
    <citation type="submission" date="2021-12" db="EMBL/GenBank/DDBJ databases">
        <title>Genome sequencing of bacteria with rrn-lacking chromosome and rrn-plasmid.</title>
        <authorList>
            <person name="Anda M."/>
            <person name="Iwasaki W."/>
        </authorList>
    </citation>
    <scope>NUCLEOTIDE SEQUENCE [LARGE SCALE GENOMIC DNA]</scope>
    <source>
        <strain evidence="1 2">NBRC 15940</strain>
    </source>
</reference>
<dbReference type="AlphaFoldDB" id="A0AAN4W164"/>
<dbReference type="EMBL" id="BQKE01000002">
    <property type="protein sequence ID" value="GJM62610.1"/>
    <property type="molecule type" value="Genomic_DNA"/>
</dbReference>
<name>A0AAN4W164_9BACT</name>
<comment type="caution">
    <text evidence="1">The sequence shown here is derived from an EMBL/GenBank/DDBJ whole genome shotgun (WGS) entry which is preliminary data.</text>
</comment>
<sequence length="240" mass="28634">MCPPNTILPQPTEFTGLQSLPFAVSQWLHQAMPDINRPIQSIKMRQQLKMMLHPGQKKWDDAHAYYAAQTHPPAFNWRAELRLFSILKITTLNHFENGRGNARLYCSPGLCMENEKGRKIDESSMQRFLGEMVWYPSFACSPWVQWEELSYKVARAYFEYGGLQVYGDFYFSDNWLPEKFITRRYYGKSNEKRSLWMTKLHHYQKHQGVLIPEGVKVYWDLGDELWYWLKIKPEEIEYQF</sequence>
<dbReference type="RefSeq" id="WP_338237866.1">
    <property type="nucleotide sequence ID" value="NZ_BQKE01000002.1"/>
</dbReference>
<evidence type="ECO:0000313" key="1">
    <source>
        <dbReference type="EMBL" id="GJM62610.1"/>
    </source>
</evidence>
<protein>
    <submittedName>
        <fullName evidence="1">Uncharacterized protein</fullName>
    </submittedName>
</protein>
<evidence type="ECO:0000313" key="2">
    <source>
        <dbReference type="Proteomes" id="UP001310022"/>
    </source>
</evidence>
<dbReference type="InterPro" id="IPR054213">
    <property type="entry name" value="DUF6920"/>
</dbReference>
<gene>
    <name evidence="1" type="ORF">PEDI_31620</name>
</gene>
<dbReference type="Proteomes" id="UP001310022">
    <property type="component" value="Unassembled WGS sequence"/>
</dbReference>
<accession>A0AAN4W164</accession>
<proteinExistence type="predicted"/>
<keyword evidence="2" id="KW-1185">Reference proteome</keyword>
<dbReference type="Pfam" id="PF21900">
    <property type="entry name" value="DUF6920"/>
    <property type="match status" value="1"/>
</dbReference>
<organism evidence="1 2">
    <name type="scientific">Persicobacter diffluens</name>
    <dbReference type="NCBI Taxonomy" id="981"/>
    <lineage>
        <taxon>Bacteria</taxon>
        <taxon>Pseudomonadati</taxon>
        <taxon>Bacteroidota</taxon>
        <taxon>Cytophagia</taxon>
        <taxon>Cytophagales</taxon>
        <taxon>Persicobacteraceae</taxon>
        <taxon>Persicobacter</taxon>
    </lineage>
</organism>